<dbReference type="RefSeq" id="XP_033584058.1">
    <property type="nucleotide sequence ID" value="XM_033729002.1"/>
</dbReference>
<evidence type="ECO:0000313" key="3">
    <source>
        <dbReference type="Proteomes" id="UP000504636"/>
    </source>
</evidence>
<keyword evidence="1" id="KW-0472">Membrane</keyword>
<keyword evidence="1" id="KW-1133">Transmembrane helix</keyword>
<protein>
    <submittedName>
        <fullName evidence="2 4">Uncharacterized protein</fullName>
    </submittedName>
</protein>
<reference evidence="4" key="2">
    <citation type="submission" date="2020-04" db="EMBL/GenBank/DDBJ databases">
        <authorList>
            <consortium name="NCBI Genome Project"/>
        </authorList>
    </citation>
    <scope>NUCLEOTIDE SEQUENCE</scope>
    <source>
        <strain evidence="4">CBS 304.34</strain>
    </source>
</reference>
<organism evidence="2">
    <name type="scientific">Mytilinidion resinicola</name>
    <dbReference type="NCBI Taxonomy" id="574789"/>
    <lineage>
        <taxon>Eukaryota</taxon>
        <taxon>Fungi</taxon>
        <taxon>Dikarya</taxon>
        <taxon>Ascomycota</taxon>
        <taxon>Pezizomycotina</taxon>
        <taxon>Dothideomycetes</taxon>
        <taxon>Pleosporomycetidae</taxon>
        <taxon>Mytilinidiales</taxon>
        <taxon>Mytilinidiaceae</taxon>
        <taxon>Mytilinidion</taxon>
    </lineage>
</organism>
<dbReference type="AlphaFoldDB" id="A0A6A6Z9Y4"/>
<proteinExistence type="predicted"/>
<gene>
    <name evidence="2 4" type="ORF">BDZ99DRAFT_8945</name>
</gene>
<sequence length="58" mass="6343">MKQATSPKTVRTLRQPLADAASMYLVRLFLCSCTNLLLVAARKATCPRSATSRATRTT</sequence>
<dbReference type="Proteomes" id="UP000504636">
    <property type="component" value="Unplaced"/>
</dbReference>
<evidence type="ECO:0000313" key="2">
    <source>
        <dbReference type="EMBL" id="KAF2817094.1"/>
    </source>
</evidence>
<accession>A0A6A6Z9Y4</accession>
<evidence type="ECO:0000313" key="4">
    <source>
        <dbReference type="RefSeq" id="XP_033584058.1"/>
    </source>
</evidence>
<dbReference type="EMBL" id="MU003692">
    <property type="protein sequence ID" value="KAF2817094.1"/>
    <property type="molecule type" value="Genomic_DNA"/>
</dbReference>
<keyword evidence="3" id="KW-1185">Reference proteome</keyword>
<name>A0A6A6Z9Y4_9PEZI</name>
<keyword evidence="1" id="KW-0812">Transmembrane</keyword>
<evidence type="ECO:0000256" key="1">
    <source>
        <dbReference type="SAM" id="Phobius"/>
    </source>
</evidence>
<reference evidence="4" key="3">
    <citation type="submission" date="2025-04" db="UniProtKB">
        <authorList>
            <consortium name="RefSeq"/>
        </authorList>
    </citation>
    <scope>IDENTIFICATION</scope>
    <source>
        <strain evidence="4">CBS 304.34</strain>
    </source>
</reference>
<reference evidence="2 4" key="1">
    <citation type="journal article" date="2020" name="Stud. Mycol.">
        <title>101 Dothideomycetes genomes: a test case for predicting lifestyles and emergence of pathogens.</title>
        <authorList>
            <person name="Haridas S."/>
            <person name="Albert R."/>
            <person name="Binder M."/>
            <person name="Bloem J."/>
            <person name="Labutti K."/>
            <person name="Salamov A."/>
            <person name="Andreopoulos B."/>
            <person name="Baker S."/>
            <person name="Barry K."/>
            <person name="Bills G."/>
            <person name="Bluhm B."/>
            <person name="Cannon C."/>
            <person name="Castanera R."/>
            <person name="Culley D."/>
            <person name="Daum C."/>
            <person name="Ezra D."/>
            <person name="Gonzalez J."/>
            <person name="Henrissat B."/>
            <person name="Kuo A."/>
            <person name="Liang C."/>
            <person name="Lipzen A."/>
            <person name="Lutzoni F."/>
            <person name="Magnuson J."/>
            <person name="Mondo S."/>
            <person name="Nolan M."/>
            <person name="Ohm R."/>
            <person name="Pangilinan J."/>
            <person name="Park H.-J."/>
            <person name="Ramirez L."/>
            <person name="Alfaro M."/>
            <person name="Sun H."/>
            <person name="Tritt A."/>
            <person name="Yoshinaga Y."/>
            <person name="Zwiers L.-H."/>
            <person name="Turgeon B."/>
            <person name="Goodwin S."/>
            <person name="Spatafora J."/>
            <person name="Crous P."/>
            <person name="Grigoriev I."/>
        </authorList>
    </citation>
    <scope>NUCLEOTIDE SEQUENCE</scope>
    <source>
        <strain evidence="2 4">CBS 304.34</strain>
    </source>
</reference>
<feature type="transmembrane region" description="Helical" evidence="1">
    <location>
        <begin position="20"/>
        <end position="41"/>
    </location>
</feature>
<dbReference type="GeneID" id="54469895"/>